<comment type="caution">
    <text evidence="1">The sequence shown here is derived from an EMBL/GenBank/DDBJ whole genome shotgun (WGS) entry which is preliminary data.</text>
</comment>
<name>W1DQQ0_KLEPN</name>
<protein>
    <submittedName>
        <fullName evidence="1">Uncharacterized protein</fullName>
    </submittedName>
</protein>
<dbReference type="Proteomes" id="UP000019183">
    <property type="component" value="Unassembled WGS sequence"/>
</dbReference>
<keyword evidence="2" id="KW-1185">Reference proteome</keyword>
<sequence>MLQHFARHPFRQLNGGVRSEQLDVTDVTAADIAFIGDRANDMTHFNAVIATHFNAIQLHVTHVTTLTLRTIFAIAARAAIITVATTVETIVTIAEFTTWTHRRVRRNDQRTFALSHLQQRSSQRFHVQLFTFRRRLDFRQQCTVLIQIAAFQLLLNFRGEFFQTTLAQQLRVRQFHFRNGQLHGAFDVAQQTTLAVLNEQQRAASTTGTTSTADTVNVGFRIHWDVVVHHQADTLNVQATGRNVSRNQDIQTTIFQAFQSLLTQRLVHVAVQRRAVVAITLQRFSYFQGRVFGTDEDNRRIKVFRFQETHQRFVFTHAVGSPVALADIRASRHAGLNAHFLRLFHKATGNATDSFRHGGGEQRGLMPFRDLRHNGFYVFDKAHAQHFICFIQYQAAQFGEVQGAALQVVQQTTRGTDDDLRTLTQGAQLHVITLAAVQGNHVHAAHMFREFRHCFSNLYRQLAGRRQHQNLRCSQLRIDVVQQR</sequence>
<reference evidence="1" key="1">
    <citation type="submission" date="2013-10" db="EMBL/GenBank/DDBJ databases">
        <title>Antibiotic resistance diversity of beta-lactamase producers in the General Hospital Vienna.</title>
        <authorList>
            <person name="Barisic I."/>
            <person name="Mitteregger D."/>
            <person name="Hirschl A.M."/>
            <person name="Noehammer C."/>
            <person name="Wiesinger-Mayr H."/>
        </authorList>
    </citation>
    <scope>NUCLEOTIDE SEQUENCE [LARGE SCALE GENOMIC DNA]</scope>
    <source>
        <strain evidence="1">IS43</strain>
    </source>
</reference>
<dbReference type="AlphaFoldDB" id="W1DQQ0"/>
<evidence type="ECO:0000313" key="2">
    <source>
        <dbReference type="Proteomes" id="UP000019183"/>
    </source>
</evidence>
<evidence type="ECO:0000313" key="1">
    <source>
        <dbReference type="EMBL" id="CDL11152.1"/>
    </source>
</evidence>
<proteinExistence type="predicted"/>
<accession>W1DQQ0</accession>
<dbReference type="EMBL" id="CBWK010000617">
    <property type="protein sequence ID" value="CDL11152.1"/>
    <property type="molecule type" value="Genomic_DNA"/>
</dbReference>
<organism evidence="1 2">
    <name type="scientific">Klebsiella pneumoniae IS43</name>
    <dbReference type="NCBI Taxonomy" id="1432552"/>
    <lineage>
        <taxon>Bacteria</taxon>
        <taxon>Pseudomonadati</taxon>
        <taxon>Pseudomonadota</taxon>
        <taxon>Gammaproteobacteria</taxon>
        <taxon>Enterobacterales</taxon>
        <taxon>Enterobacteriaceae</taxon>
        <taxon>Klebsiella/Raoultella group</taxon>
        <taxon>Klebsiella</taxon>
        <taxon>Klebsiella pneumoniae complex</taxon>
    </lineage>
</organism>
<dbReference type="AntiFam" id="ANF00149">
    <property type="entry name" value="Shadow ORF (opposite cshA)"/>
</dbReference>